<accession>A0A653DHN9</accession>
<evidence type="ECO:0000313" key="1">
    <source>
        <dbReference type="EMBL" id="VEN59710.1"/>
    </source>
</evidence>
<sequence>MPLAYFQCLVVVCRKWCYIAISDRDKKTSITKEVENG</sequence>
<keyword evidence="2" id="KW-1185">Reference proteome</keyword>
<gene>
    <name evidence="1" type="ORF">CALMAC_LOCUS17636</name>
</gene>
<reference evidence="1 2" key="1">
    <citation type="submission" date="2019-01" db="EMBL/GenBank/DDBJ databases">
        <authorList>
            <person name="Sayadi A."/>
        </authorList>
    </citation>
    <scope>NUCLEOTIDE SEQUENCE [LARGE SCALE GENOMIC DNA]</scope>
</reference>
<dbReference type="AlphaFoldDB" id="A0A653DHN9"/>
<name>A0A653DHN9_CALMS</name>
<evidence type="ECO:0000313" key="2">
    <source>
        <dbReference type="Proteomes" id="UP000410492"/>
    </source>
</evidence>
<dbReference type="Proteomes" id="UP000410492">
    <property type="component" value="Unassembled WGS sequence"/>
</dbReference>
<dbReference type="EMBL" id="CAACVG010012143">
    <property type="protein sequence ID" value="VEN59710.1"/>
    <property type="molecule type" value="Genomic_DNA"/>
</dbReference>
<organism evidence="1 2">
    <name type="scientific">Callosobruchus maculatus</name>
    <name type="common">Southern cowpea weevil</name>
    <name type="synonym">Pulse bruchid</name>
    <dbReference type="NCBI Taxonomy" id="64391"/>
    <lineage>
        <taxon>Eukaryota</taxon>
        <taxon>Metazoa</taxon>
        <taxon>Ecdysozoa</taxon>
        <taxon>Arthropoda</taxon>
        <taxon>Hexapoda</taxon>
        <taxon>Insecta</taxon>
        <taxon>Pterygota</taxon>
        <taxon>Neoptera</taxon>
        <taxon>Endopterygota</taxon>
        <taxon>Coleoptera</taxon>
        <taxon>Polyphaga</taxon>
        <taxon>Cucujiformia</taxon>
        <taxon>Chrysomeloidea</taxon>
        <taxon>Chrysomelidae</taxon>
        <taxon>Bruchinae</taxon>
        <taxon>Bruchini</taxon>
        <taxon>Callosobruchus</taxon>
    </lineage>
</organism>
<proteinExistence type="predicted"/>
<protein>
    <submittedName>
        <fullName evidence="1">Uncharacterized protein</fullName>
    </submittedName>
</protein>